<dbReference type="GO" id="GO:0046677">
    <property type="term" value="P:response to antibiotic"/>
    <property type="evidence" value="ECO:0007669"/>
    <property type="project" value="UniProtKB-KW"/>
</dbReference>
<evidence type="ECO:0000256" key="3">
    <source>
        <dbReference type="ARBA" id="ARBA00012014"/>
    </source>
</evidence>
<dbReference type="InterPro" id="IPR022791">
    <property type="entry name" value="L-PG_synthase/AglD"/>
</dbReference>
<comment type="catalytic activity">
    <reaction evidence="13 14">
        <text>L-lysyl-tRNA(Lys) + a 1,2-diacyl-sn-glycero-3-phospho-(1'-sn-glycerol) = a 1,2-diacyl-sn-glycero-3-phospho-1'-(3'-O-L-lysyl)-sn-glycerol + tRNA(Lys)</text>
        <dbReference type="Rhea" id="RHEA:10668"/>
        <dbReference type="Rhea" id="RHEA-COMP:9696"/>
        <dbReference type="Rhea" id="RHEA-COMP:9697"/>
        <dbReference type="ChEBI" id="CHEBI:64716"/>
        <dbReference type="ChEBI" id="CHEBI:75792"/>
        <dbReference type="ChEBI" id="CHEBI:78442"/>
        <dbReference type="ChEBI" id="CHEBI:78529"/>
        <dbReference type="EC" id="2.3.2.3"/>
    </reaction>
</comment>
<gene>
    <name evidence="14" type="primary">mprF</name>
    <name evidence="16" type="ORF">C672_2946</name>
</gene>
<feature type="transmembrane region" description="Helical" evidence="14">
    <location>
        <begin position="51"/>
        <end position="71"/>
    </location>
</feature>
<feature type="transmembrane region" description="Helical" evidence="14">
    <location>
        <begin position="131"/>
        <end position="152"/>
    </location>
</feature>
<protein>
    <recommendedName>
        <fullName evidence="4 14">Phosphatidylglycerol lysyltransferase</fullName>
        <ecNumber evidence="3 14">2.3.2.3</ecNumber>
    </recommendedName>
    <alternativeName>
        <fullName evidence="12 14">Lysylphosphatidylglycerol synthase</fullName>
    </alternativeName>
</protein>
<evidence type="ECO:0000256" key="12">
    <source>
        <dbReference type="ARBA" id="ARBA00031899"/>
    </source>
</evidence>
<feature type="domain" description="Phosphatidylglycerol lysyltransferase C-terminal" evidence="15">
    <location>
        <begin position="531"/>
        <end position="823"/>
    </location>
</feature>
<evidence type="ECO:0000256" key="14">
    <source>
        <dbReference type="RuleBase" id="RU363042"/>
    </source>
</evidence>
<dbReference type="SUPFAM" id="SSF55729">
    <property type="entry name" value="Acyl-CoA N-acyltransferases (Nat)"/>
    <property type="match status" value="1"/>
</dbReference>
<comment type="function">
    <text evidence="14">Catalyzes the transfer of a lysyl group from L-lysyl-tRNA(Lys) to membrane-bound phosphatidylglycerol (PG), which produces lysylphosphatidylglycerol (LPG), a major component of the bacterial membrane with a positive net charge. LPG synthesis contributes to bacterial virulence as it is involved in the resistance mechanism against cationic antimicrobial peptides (CAMP) produces by the host's immune system (defensins, cathelicidins) and by the competing microorganisms.</text>
</comment>
<dbReference type="InterPro" id="IPR016181">
    <property type="entry name" value="Acyl_CoA_acyltransferase"/>
</dbReference>
<feature type="transmembrane region" description="Helical" evidence="14">
    <location>
        <begin position="389"/>
        <end position="407"/>
    </location>
</feature>
<feature type="transmembrane region" description="Helical" evidence="14">
    <location>
        <begin position="164"/>
        <end position="182"/>
    </location>
</feature>
<reference evidence="16 17" key="1">
    <citation type="submission" date="2013-06" db="EMBL/GenBank/DDBJ databases">
        <authorList>
            <person name="Walk S."/>
            <person name="Aronoff D."/>
            <person name="Young V.Y."/>
            <person name="Marsh J."/>
            <person name="Harrison L."/>
            <person name="Daugherty S.C."/>
            <person name="Shefchek K.A."/>
            <person name="Hine E.E."/>
            <person name="Tallon L.J."/>
            <person name="Sadzewicz L.K."/>
            <person name="Rasko D.A."/>
        </authorList>
    </citation>
    <scope>NUCLEOTIDE SEQUENCE [LARGE SCALE GENOMIC DNA]</scope>
    <source>
        <strain evidence="16 17">ATCC 638</strain>
    </source>
</reference>
<dbReference type="GeneID" id="67471512"/>
<evidence type="ECO:0000256" key="7">
    <source>
        <dbReference type="ARBA" id="ARBA00022692"/>
    </source>
</evidence>
<evidence type="ECO:0000259" key="15">
    <source>
        <dbReference type="Pfam" id="PF09924"/>
    </source>
</evidence>
<dbReference type="GO" id="GO:0006629">
    <property type="term" value="P:lipid metabolic process"/>
    <property type="evidence" value="ECO:0007669"/>
    <property type="project" value="UniProtKB-KW"/>
</dbReference>
<dbReference type="Pfam" id="PF03706">
    <property type="entry name" value="LPG_synthase_TM"/>
    <property type="match status" value="1"/>
</dbReference>
<evidence type="ECO:0000256" key="11">
    <source>
        <dbReference type="ARBA" id="ARBA00023251"/>
    </source>
</evidence>
<dbReference type="RefSeq" id="WP_021433990.1">
    <property type="nucleotide sequence ID" value="NZ_AVNC01000016.1"/>
</dbReference>
<evidence type="ECO:0000256" key="9">
    <source>
        <dbReference type="ARBA" id="ARBA00023098"/>
    </source>
</evidence>
<keyword evidence="5" id="KW-1003">Cell membrane</keyword>
<dbReference type="InterPro" id="IPR024320">
    <property type="entry name" value="LPG_synthase_C"/>
</dbReference>
<dbReference type="NCBIfam" id="NF033480">
    <property type="entry name" value="bifunc_MprF"/>
    <property type="match status" value="1"/>
</dbReference>
<organism evidence="16 17">
    <name type="scientific">Paraclostridium bifermentans ATCC 638 = DSM 14991</name>
    <dbReference type="NCBI Taxonomy" id="1233171"/>
    <lineage>
        <taxon>Bacteria</taxon>
        <taxon>Bacillati</taxon>
        <taxon>Bacillota</taxon>
        <taxon>Clostridia</taxon>
        <taxon>Peptostreptococcales</taxon>
        <taxon>Peptostreptococcaceae</taxon>
        <taxon>Paraclostridium</taxon>
    </lineage>
</organism>
<keyword evidence="9 14" id="KW-0443">Lipid metabolism</keyword>
<dbReference type="Proteomes" id="UP000015688">
    <property type="component" value="Unassembled WGS sequence"/>
</dbReference>
<evidence type="ECO:0000256" key="1">
    <source>
        <dbReference type="ARBA" id="ARBA00004651"/>
    </source>
</evidence>
<name>T4VJC7_PARBF</name>
<keyword evidence="6 14" id="KW-0808">Transferase</keyword>
<feature type="transmembrane region" description="Helical" evidence="14">
    <location>
        <begin position="489"/>
        <end position="510"/>
    </location>
</feature>
<keyword evidence="10 14" id="KW-0472">Membrane</keyword>
<keyword evidence="7 14" id="KW-0812">Transmembrane</keyword>
<keyword evidence="8 14" id="KW-1133">Transmembrane helix</keyword>
<feature type="transmembrane region" description="Helical" evidence="14">
    <location>
        <begin position="202"/>
        <end position="224"/>
    </location>
</feature>
<comment type="similarity">
    <text evidence="2 14">Belongs to the LPG synthase family.</text>
</comment>
<evidence type="ECO:0000256" key="10">
    <source>
        <dbReference type="ARBA" id="ARBA00023136"/>
    </source>
</evidence>
<feature type="transmembrane region" description="Helical" evidence="14">
    <location>
        <begin position="91"/>
        <end position="111"/>
    </location>
</feature>
<dbReference type="AlphaFoldDB" id="T4VJC7"/>
<evidence type="ECO:0000256" key="4">
    <source>
        <dbReference type="ARBA" id="ARBA00021546"/>
    </source>
</evidence>
<dbReference type="PATRIC" id="fig|1233171.3.peg.2833"/>
<feature type="transmembrane region" description="Helical" evidence="14">
    <location>
        <begin position="12"/>
        <end position="31"/>
    </location>
</feature>
<sequence length="863" mass="98159">MVIKTNKDKLILGLKILFVVIILGITAKESASIIRGFNVETFYTYADQLTLGNILIIVSLGIISYIPLTFYDFIIKKRVGINLDNKKLYKYSWIASSVSSIVGFGGSSAIALKSHFYNPYVKDKKILAKEVSKVVALNLTGFSMTCFIYLIMMKFNLGKISITNVLTICISMYLPILTLILIGRYIKYKNEVRRDVADTFKIIGISLLEWITTITLVYSIIIILGESISIAQFFPIFVAAIAVAIISMSPGGVGTFDLTLLTGLNALGVSSEKVILAIFLYRLTYYIIPLLIGVVLYISELWTKVDKNKKHVVSIVSSKFAHYGLIVLVFSAGLLLLASQAIPGMVERIHVVNKILGFKITCMSGGVSIIIGFLLIAMSRVISFKSKNVYKITMALVIIGIFVSLIIRFEYQVSMYLIIVGIVLKISKNQFYRDGFVMKWGDILKNTLILLFFQGLYIYVAYNNTHLKVASNSIFNLSNYHTLEQVKKFGAMSAIGFLIAVAFLGILYYLNKKNDFKKVKLYQCKDKVDSILKKYNGSSVIHFINLNDKFVYMNKDEDVMLQYQVYANKLVVLGNLVGNENKFFESIQEFYEMSDRYGYIPVFTAIDEKMIPHLHETGYEFIKLGEEASVNLESFTLEGRKMKSVRNALSRVEKEGYTFEMIYPPFSNDFLEEIKNISDEWLEGRPEKGFSVGFFDEEYLSLDAIAIVKNKDGEIKGFTNLMPMYDGNKTLSIDLMRFSKDSCNGIMDFIFVNLFKHGIEHGYSRFNMGMAPLSNVGRSKYSFLREKMAAKIYSHGQHFYSFEGLKKFKEKYCESWDGRYMAYKKRTSLIFTMVQVIMLVSNGKKYRYESCNIESESLKEELA</sequence>
<feature type="transmembrane region" description="Helical" evidence="14">
    <location>
        <begin position="355"/>
        <end position="377"/>
    </location>
</feature>
<dbReference type="PANTHER" id="PTHR34697:SF2">
    <property type="entry name" value="PHOSPHATIDYLGLYCEROL LYSYLTRANSFERASE"/>
    <property type="match status" value="1"/>
</dbReference>
<proteinExistence type="inferred from homology"/>
<evidence type="ECO:0000256" key="13">
    <source>
        <dbReference type="ARBA" id="ARBA00047540"/>
    </source>
</evidence>
<dbReference type="InterPro" id="IPR051211">
    <property type="entry name" value="PG_lysyltransferase"/>
</dbReference>
<evidence type="ECO:0000313" key="17">
    <source>
        <dbReference type="Proteomes" id="UP000015688"/>
    </source>
</evidence>
<evidence type="ECO:0000256" key="2">
    <source>
        <dbReference type="ARBA" id="ARBA00008627"/>
    </source>
</evidence>
<evidence type="ECO:0000313" key="16">
    <source>
        <dbReference type="EMBL" id="EQK41205.1"/>
    </source>
</evidence>
<dbReference type="GO" id="GO:0055091">
    <property type="term" value="P:phospholipid homeostasis"/>
    <property type="evidence" value="ECO:0007669"/>
    <property type="project" value="TreeGrafter"/>
</dbReference>
<evidence type="ECO:0000256" key="8">
    <source>
        <dbReference type="ARBA" id="ARBA00022989"/>
    </source>
</evidence>
<evidence type="ECO:0000256" key="6">
    <source>
        <dbReference type="ARBA" id="ARBA00022679"/>
    </source>
</evidence>
<dbReference type="EC" id="2.3.2.3" evidence="3 14"/>
<dbReference type="PANTHER" id="PTHR34697">
    <property type="entry name" value="PHOSPHATIDYLGLYCEROL LYSYLTRANSFERASE"/>
    <property type="match status" value="1"/>
</dbReference>
<feature type="transmembrane region" description="Helical" evidence="14">
    <location>
        <begin position="320"/>
        <end position="343"/>
    </location>
</feature>
<comment type="caution">
    <text evidence="16">The sequence shown here is derived from an EMBL/GenBank/DDBJ whole genome shotgun (WGS) entry which is preliminary data.</text>
</comment>
<dbReference type="EMBL" id="AVNC01000016">
    <property type="protein sequence ID" value="EQK41205.1"/>
    <property type="molecule type" value="Genomic_DNA"/>
</dbReference>
<dbReference type="GO" id="GO:0005886">
    <property type="term" value="C:plasma membrane"/>
    <property type="evidence" value="ECO:0007669"/>
    <property type="project" value="UniProtKB-SubCell"/>
</dbReference>
<dbReference type="GO" id="GO:0050071">
    <property type="term" value="F:phosphatidylglycerol lysyltransferase activity"/>
    <property type="evidence" value="ECO:0007669"/>
    <property type="project" value="UniProtKB-EC"/>
</dbReference>
<dbReference type="Pfam" id="PF09924">
    <property type="entry name" value="LPG_synthase_C"/>
    <property type="match status" value="1"/>
</dbReference>
<evidence type="ECO:0000256" key="5">
    <source>
        <dbReference type="ARBA" id="ARBA00022475"/>
    </source>
</evidence>
<comment type="subcellular location">
    <subcellularLocation>
        <location evidence="1 14">Cell membrane</location>
        <topology evidence="1 14">Multi-pass membrane protein</topology>
    </subcellularLocation>
</comment>
<feature type="transmembrane region" description="Helical" evidence="14">
    <location>
        <begin position="443"/>
        <end position="462"/>
    </location>
</feature>
<keyword evidence="11 14" id="KW-0046">Antibiotic resistance</keyword>
<feature type="transmembrane region" description="Helical" evidence="14">
    <location>
        <begin position="236"/>
        <end position="254"/>
    </location>
</feature>
<feature type="transmembrane region" description="Helical" evidence="14">
    <location>
        <begin position="274"/>
        <end position="299"/>
    </location>
</feature>
<accession>T4VJC7</accession>